<feature type="domain" description="GFO/IDH/MocA-like oxidoreductase" evidence="4">
    <location>
        <begin position="132"/>
        <end position="243"/>
    </location>
</feature>
<evidence type="ECO:0000313" key="5">
    <source>
        <dbReference type="EMBL" id="AZP04105.1"/>
    </source>
</evidence>
<dbReference type="PANTHER" id="PTHR22604">
    <property type="entry name" value="OXIDOREDUCTASES"/>
    <property type="match status" value="1"/>
</dbReference>
<dbReference type="SUPFAM" id="SSF55347">
    <property type="entry name" value="Glyceraldehyde-3-phosphate dehydrogenase-like, C-terminal domain"/>
    <property type="match status" value="1"/>
</dbReference>
<dbReference type="Gene3D" id="3.30.360.10">
    <property type="entry name" value="Dihydrodipicolinate Reductase, domain 2"/>
    <property type="match status" value="1"/>
</dbReference>
<organism evidence="5 6">
    <name type="scientific">Jeotgalibaca ciconiae</name>
    <dbReference type="NCBI Taxonomy" id="2496265"/>
    <lineage>
        <taxon>Bacteria</taxon>
        <taxon>Bacillati</taxon>
        <taxon>Bacillota</taxon>
        <taxon>Bacilli</taxon>
        <taxon>Lactobacillales</taxon>
        <taxon>Carnobacteriaceae</taxon>
        <taxon>Jeotgalibaca</taxon>
    </lineage>
</organism>
<dbReference type="InterPro" id="IPR050984">
    <property type="entry name" value="Gfo/Idh/MocA_domain"/>
</dbReference>
<comment type="similarity">
    <text evidence="1">Belongs to the Gfo/Idh/MocA family.</text>
</comment>
<dbReference type="GO" id="GO:0000166">
    <property type="term" value="F:nucleotide binding"/>
    <property type="evidence" value="ECO:0007669"/>
    <property type="project" value="InterPro"/>
</dbReference>
<dbReference type="GO" id="GO:0016491">
    <property type="term" value="F:oxidoreductase activity"/>
    <property type="evidence" value="ECO:0007669"/>
    <property type="project" value="UniProtKB-KW"/>
</dbReference>
<dbReference type="RefSeq" id="WP_126109194.1">
    <property type="nucleotide sequence ID" value="NZ_CP034465.1"/>
</dbReference>
<evidence type="ECO:0000313" key="6">
    <source>
        <dbReference type="Proteomes" id="UP000273326"/>
    </source>
</evidence>
<dbReference type="PANTHER" id="PTHR22604:SF105">
    <property type="entry name" value="TRANS-1,2-DIHYDROBENZENE-1,2-DIOL DEHYDROGENASE"/>
    <property type="match status" value="1"/>
</dbReference>
<dbReference type="InterPro" id="IPR036291">
    <property type="entry name" value="NAD(P)-bd_dom_sf"/>
</dbReference>
<reference evidence="6" key="1">
    <citation type="submission" date="2018-12" db="EMBL/GenBank/DDBJ databases">
        <title>Complete genome sequencing of Jeotgalibaca sp. H21T32.</title>
        <authorList>
            <person name="Bae J.-W."/>
            <person name="Lee S.-Y."/>
        </authorList>
    </citation>
    <scope>NUCLEOTIDE SEQUENCE [LARGE SCALE GENOMIC DNA]</scope>
    <source>
        <strain evidence="6">H21T32</strain>
    </source>
</reference>
<dbReference type="EMBL" id="CP034465">
    <property type="protein sequence ID" value="AZP04105.1"/>
    <property type="molecule type" value="Genomic_DNA"/>
</dbReference>
<accession>A0A3S9H9T3</accession>
<dbReference type="InterPro" id="IPR000683">
    <property type="entry name" value="Gfo/Idh/MocA-like_OxRdtase_N"/>
</dbReference>
<evidence type="ECO:0000256" key="1">
    <source>
        <dbReference type="ARBA" id="ARBA00010928"/>
    </source>
</evidence>
<dbReference type="Pfam" id="PF01408">
    <property type="entry name" value="GFO_IDH_MocA"/>
    <property type="match status" value="1"/>
</dbReference>
<dbReference type="SUPFAM" id="SSF51735">
    <property type="entry name" value="NAD(P)-binding Rossmann-fold domains"/>
    <property type="match status" value="1"/>
</dbReference>
<gene>
    <name evidence="5" type="ORF">EJN90_05160</name>
</gene>
<dbReference type="Pfam" id="PF22725">
    <property type="entry name" value="GFO_IDH_MocA_C3"/>
    <property type="match status" value="1"/>
</dbReference>
<evidence type="ECO:0000256" key="2">
    <source>
        <dbReference type="ARBA" id="ARBA00023002"/>
    </source>
</evidence>
<name>A0A3S9H9T3_9LACT</name>
<dbReference type="AlphaFoldDB" id="A0A3S9H9T3"/>
<proteinExistence type="inferred from homology"/>
<feature type="domain" description="Gfo/Idh/MocA-like oxidoreductase N-terminal" evidence="3">
    <location>
        <begin position="6"/>
        <end position="121"/>
    </location>
</feature>
<keyword evidence="6" id="KW-1185">Reference proteome</keyword>
<keyword evidence="2" id="KW-0560">Oxidoreductase</keyword>
<dbReference type="Proteomes" id="UP000273326">
    <property type="component" value="Chromosome"/>
</dbReference>
<dbReference type="InterPro" id="IPR055170">
    <property type="entry name" value="GFO_IDH_MocA-like_dom"/>
</dbReference>
<dbReference type="OrthoDB" id="9815825at2"/>
<dbReference type="Gene3D" id="3.40.50.720">
    <property type="entry name" value="NAD(P)-binding Rossmann-like Domain"/>
    <property type="match status" value="1"/>
</dbReference>
<dbReference type="KEGG" id="jeh:EJN90_05160"/>
<evidence type="ECO:0000259" key="3">
    <source>
        <dbReference type="Pfam" id="PF01408"/>
    </source>
</evidence>
<sequence>MVKNQLKWAIVGTGTIANEFASQFPVENASVYGIVSRTKEKAQAFAEKYQIPQVFDEYSELLKEEAIQVVYIATPHNTHHEYIMAALEAGKHVVCEKAITVNKQQLDDAYQLAQRKNLYLFEAMTIHFMPLYQKIFQWLAEQNLGPLKMIQVNFGSYKDTNPNYYYFNKDLAGGALLDIGVYALHFTRWFLSSKPTEIHTLGNLHESGVDESSVIILRNKENELANISLTFHAKMPKQGMVVYEEGYVTITDYPRSNKATLTKLSGETVTFEEGKSEQGLQYEIAAISDIILNEKENPYFQYSLDVLEVMDEVRKQWGLKYDFE</sequence>
<protein>
    <submittedName>
        <fullName evidence="5">Gfo/Idh/MocA family oxidoreductase</fullName>
    </submittedName>
</protein>
<evidence type="ECO:0000259" key="4">
    <source>
        <dbReference type="Pfam" id="PF22725"/>
    </source>
</evidence>